<gene>
    <name evidence="1" type="ORF">Tco_1003459</name>
</gene>
<dbReference type="Proteomes" id="UP001151760">
    <property type="component" value="Unassembled WGS sequence"/>
</dbReference>
<organism evidence="1 2">
    <name type="scientific">Tanacetum coccineum</name>
    <dbReference type="NCBI Taxonomy" id="301880"/>
    <lineage>
        <taxon>Eukaryota</taxon>
        <taxon>Viridiplantae</taxon>
        <taxon>Streptophyta</taxon>
        <taxon>Embryophyta</taxon>
        <taxon>Tracheophyta</taxon>
        <taxon>Spermatophyta</taxon>
        <taxon>Magnoliopsida</taxon>
        <taxon>eudicotyledons</taxon>
        <taxon>Gunneridae</taxon>
        <taxon>Pentapetalae</taxon>
        <taxon>asterids</taxon>
        <taxon>campanulids</taxon>
        <taxon>Asterales</taxon>
        <taxon>Asteraceae</taxon>
        <taxon>Asteroideae</taxon>
        <taxon>Anthemideae</taxon>
        <taxon>Anthemidinae</taxon>
        <taxon>Tanacetum</taxon>
    </lineage>
</organism>
<dbReference type="EMBL" id="BQNB010017152">
    <property type="protein sequence ID" value="GJT59926.1"/>
    <property type="molecule type" value="Genomic_DNA"/>
</dbReference>
<name>A0ABQ5F957_9ASTR</name>
<keyword evidence="2" id="KW-1185">Reference proteome</keyword>
<proteinExistence type="predicted"/>
<evidence type="ECO:0000313" key="1">
    <source>
        <dbReference type="EMBL" id="GJT59926.1"/>
    </source>
</evidence>
<reference evidence="1" key="1">
    <citation type="journal article" date="2022" name="Int. J. Mol. Sci.">
        <title>Draft Genome of Tanacetum Coccineum: Genomic Comparison of Closely Related Tanacetum-Family Plants.</title>
        <authorList>
            <person name="Yamashiro T."/>
            <person name="Shiraishi A."/>
            <person name="Nakayama K."/>
            <person name="Satake H."/>
        </authorList>
    </citation>
    <scope>NUCLEOTIDE SEQUENCE</scope>
</reference>
<reference evidence="1" key="2">
    <citation type="submission" date="2022-01" db="EMBL/GenBank/DDBJ databases">
        <authorList>
            <person name="Yamashiro T."/>
            <person name="Shiraishi A."/>
            <person name="Satake H."/>
            <person name="Nakayama K."/>
        </authorList>
    </citation>
    <scope>NUCLEOTIDE SEQUENCE</scope>
</reference>
<sequence>MRIDPTKTQKESTYQVVLDTLSLSPCYNAFLIIVDLDKKKCRIGVEVFGEVLQICPRLPKREFVEPPSHEEIEDFMFQSDNKETNSKRRENMPYPRFTKAIIQYFISKDKSISMRNILFMFQKKESSLTTDDNIIVDDPERLGNEKPIGKRKPTGIVIKDTPTVSKKKTPVQAQKHKGMEMLFEVASLEKAQTRKALKISKQETSFQH</sequence>
<protein>
    <submittedName>
        <fullName evidence="1">Uncharacterized protein</fullName>
    </submittedName>
</protein>
<evidence type="ECO:0000313" key="2">
    <source>
        <dbReference type="Proteomes" id="UP001151760"/>
    </source>
</evidence>
<comment type="caution">
    <text evidence="1">The sequence shown here is derived from an EMBL/GenBank/DDBJ whole genome shotgun (WGS) entry which is preliminary data.</text>
</comment>
<accession>A0ABQ5F957</accession>